<sequence>MEQSKIQVGVRLRPQSEREKSAGLQQSMTAIDNSVTCTAGTFLFDKVFSENSANQDVFDEMCRPIILSFLEGINGTIFAYGQTASGKTHTMMGSSGRDGEPGVIPIALATIFEYINEHSSSRDFILRCSYLEIYNEELTDLLDKRAGKKLTIKEDSQRNLTVQGLTEHSIVDCNEAVKYIWEGQEVRSVAETAMNERSSRSHAIYRLTLESKAVDGDMVKVSVLNLVDLAGNEKAHNTNDPQRFKEGVRINLSLLHLGIVIAKLSDGESGSYIFRDSKLTRILQNSLGGNAKTAVLCTISPFVSEETMNTLKFAGRAMRIENKPKVNELPTSIDAVLRKLAAMEEENRMLRLRLSEEGETPEKQSLLESLQARETEKQDLEQTVAALKKFIYKEPSTAKDKDKALRRQTVGPMTLGTSRSPVEFSASIGVNNLSFRQAKKRRQSFFTPGLLNSSESFACCDEIEEDGESPKVHFNMDRIQYIQESPNSFSDNSSHRGTQTDFVFVGECAQELGTKLTFPTDLVPGVDAGAGVHCSVQTEQDQLVIQWQDKCSELEKENAVLVEECSSLKSTVSGLREDSSATVEQLQQKLLSMENDAESLKNDLKSKMEEMIDTYEQKLLHAEQDKTSYQNEKNALQTECAALKSQLKECIGTHDRKQLQTQQECSELEKENAVLVEECSKLKSTVSGLREDSSATVEQLQQKALDYEEVCLQLKQDYEESLTRRNQLEAECSELEKENAVRVEECSKLKSTVSGLREDSSATVEQLQQKALDYEEVCLQLKQDYEESLTRRNQLEAECSELEKENAVLVEECSKLKSTVSGLREDSSATVEQLQQKALDYEEVCLQLKQDYEESLTRRNQLEAECSELEKENAVLVEECSKLKSTVSGLREDSSATVEQLQQKALDYEEVCLQLKQDYEESLTRRNQLEAELSQFSEAHSLLSTEKQALLSQIEYEQQQHMQILSEAEQQCSELEKENAVRVEECSKLKSTVSGLREDSSATVEQLQQKALDHEQTCLQLKLNYEESLTRRNQLEAELSQLLKAHSLLSTEKQVLLSQIEDEQKRHKRALSEAELQNEFVVNEKEVQLEDAVDMLRQSEESVQALKEQCAALEASCTQFQEQKSILAKELLILKQQTGDVSCLEDQNESLLGKVEELSTLLSQSQTHNEELEMVYSKTATSREKLKEVCATQDQLVIQWQDKCSELEKENAVLLEECSKLKSTVCGLREDSSATVEQLQQKALDYEEVCLQLKQDYKESLTRRNQLEAELSQFSEAHSLLNKEKQALLSQIEYEQQQHMQILSEAEQQCSELEKENAVMVEECSKLKSTVSGLREDSSATVEQLQQKALDYEEVCLQLKQDYEESLTRRNQLEAELSQFSEAHSRLSTEKQALLSQIEDEKQQHKRALSEAEPQCSELEKENAVLLEECSKLKSTVCGLREDSSATVEQLQQKALDYEEVCLQLKQDYEESLTRRNQLEAELSQFSEAHNLLSTEKQVLLSQIEYEQQQHMQILSEAEQQCSELEKENAVMVEECSKLKSTVSGLREDSSATVEQLQQKALDYEEVCLQPKQDYEESLTRRNQLEAELSQFSEAHNLLSTEKQVLLSQIEYEQQQHMQILSEAEQQCSELEKENAVLVEECSKLKSTVSGLREDSSATVEQLQQKTLDYEEICLQLKQDYEESLTRRNQLEAELSQLSEAHSLCSTEKQVLLSQIEDEQLQHKQTLSEAELQLSVSLAKIEELGVESATSQQSNQDLKVNLTEVDQQKVKLEQDKTSCSQDLDDLASHLQELKEQKSKLQADLRAIFKQVSTIQKRRYTRSDESDLSSENEEDSGLKEPANLKAAILAKVDDQEKMLRHFRRDRNEMQKHTIFYNKELDDMDDKLEKQAAIVKSVNKSLSVANEQVKQLTDKNLHLKKELTSASIQQQPCKPNDHDQGKTQELRKLQEKLRRAAADKKISESQSEAFRQKLSGLEGTVVELQEKLKKEAVSESQRDAFRQKLSNSEGAVVELKKKLKKEAAEKEISESQRDASKQKLSDLEKTVEELQEKLKKEAAKKIFDTRRDASAQDLSGLDGTVEELRGKLKKAAAEKKISETQKDAFRQKMNDLEETVEDLRAELKKIVTTKKSREPSKDASAQVLSVLEESVKKPQTEEGSTQPAATPDPVGHGCGLSMELRNYQLQMELGQAKKQIRQMRSGKSNAREVEDLEKKLLAMKKHCTSLEAALAESDKKPLQDVNPKHCENLEPALAESDKKPLQDVNPKHCTSLEPTLAESDKKPLLDVNQKHCTSLESTLAESDKKPLQDVNPKHCENLEPALAESDKKPLQDVNPKHCTSLEPALAESDKKPLQDVNPSQLPLHKLWTATHRPTRDLRSANKIPIPLRPFNPSGVPATTTINHPLIVKKKNSTIVPPSTTHPLASVKENSTIGQNPEKPKSGPPVSLTGGMNFKWNDAGHGSKETCTTQ</sequence>
<evidence type="ECO:0000256" key="4">
    <source>
        <dbReference type="ARBA" id="ARBA00023054"/>
    </source>
</evidence>
<dbReference type="PROSITE" id="PS50067">
    <property type="entry name" value="KINESIN_MOTOR_2"/>
    <property type="match status" value="1"/>
</dbReference>
<feature type="region of interest" description="Disordered" evidence="9">
    <location>
        <begin position="1923"/>
        <end position="1942"/>
    </location>
</feature>
<dbReference type="InterPro" id="IPR001752">
    <property type="entry name" value="Kinesin_motor_dom"/>
</dbReference>
<feature type="compositionally biased region" description="Acidic residues" evidence="9">
    <location>
        <begin position="1825"/>
        <end position="1834"/>
    </location>
</feature>
<proteinExistence type="evidence at transcript level"/>
<keyword evidence="3 7" id="KW-0067">ATP-binding</keyword>
<dbReference type="InterPro" id="IPR036961">
    <property type="entry name" value="Kinesin_motor_dom_sf"/>
</dbReference>
<evidence type="ECO:0000256" key="2">
    <source>
        <dbReference type="ARBA" id="ARBA00022741"/>
    </source>
</evidence>
<keyword evidence="6" id="KW-0206">Cytoskeleton</keyword>
<feature type="compositionally biased region" description="Basic and acidic residues" evidence="9">
    <location>
        <begin position="2125"/>
        <end position="2135"/>
    </location>
</feature>
<feature type="compositionally biased region" description="Basic and acidic residues" evidence="9">
    <location>
        <begin position="1933"/>
        <end position="1942"/>
    </location>
</feature>
<keyword evidence="5 7" id="KW-0505">Motor protein</keyword>
<feature type="binding site" evidence="7">
    <location>
        <begin position="81"/>
        <end position="88"/>
    </location>
    <ligand>
        <name>ATP</name>
        <dbReference type="ChEBI" id="CHEBI:30616"/>
    </ligand>
</feature>
<evidence type="ECO:0000259" key="10">
    <source>
        <dbReference type="PROSITE" id="PS50067"/>
    </source>
</evidence>
<evidence type="ECO:0000256" key="3">
    <source>
        <dbReference type="ARBA" id="ARBA00022840"/>
    </source>
</evidence>
<dbReference type="GO" id="GO:0005524">
    <property type="term" value="F:ATP binding"/>
    <property type="evidence" value="ECO:0007669"/>
    <property type="project" value="UniProtKB-UniRule"/>
</dbReference>
<dbReference type="GO" id="GO:0008017">
    <property type="term" value="F:microtubule binding"/>
    <property type="evidence" value="ECO:0007669"/>
    <property type="project" value="InterPro"/>
</dbReference>
<evidence type="ECO:0000256" key="7">
    <source>
        <dbReference type="PROSITE-ProRule" id="PRU00283"/>
    </source>
</evidence>
<feature type="coiled-coil region" evidence="8">
    <location>
        <begin position="1893"/>
        <end position="1920"/>
    </location>
</feature>
<dbReference type="SMART" id="SM00129">
    <property type="entry name" value="KISc"/>
    <property type="match status" value="1"/>
</dbReference>
<evidence type="ECO:0000256" key="1">
    <source>
        <dbReference type="ARBA" id="ARBA00004245"/>
    </source>
</evidence>
<dbReference type="PROSITE" id="PS00411">
    <property type="entry name" value="KINESIN_MOTOR_1"/>
    <property type="match status" value="1"/>
</dbReference>
<reference evidence="11" key="1">
    <citation type="submission" date="2023-08" db="EMBL/GenBank/DDBJ databases">
        <authorList>
            <person name="Adameyko K."/>
            <person name="Kravchuk O."/>
            <person name="Lyupina Y."/>
        </authorList>
    </citation>
    <scope>NUCLEOTIDE SEQUENCE</scope>
</reference>
<comment type="subcellular location">
    <subcellularLocation>
        <location evidence="1">Cytoplasm</location>
        <location evidence="1">Cytoskeleton</location>
    </subcellularLocation>
</comment>
<dbReference type="InterPro" id="IPR027417">
    <property type="entry name" value="P-loop_NTPase"/>
</dbReference>
<feature type="domain" description="Kinesin motor" evidence="10">
    <location>
        <begin position="5"/>
        <end position="320"/>
    </location>
</feature>
<dbReference type="PRINTS" id="PR00380">
    <property type="entry name" value="KINESINHEAVY"/>
</dbReference>
<dbReference type="GO" id="GO:0005856">
    <property type="term" value="C:cytoskeleton"/>
    <property type="evidence" value="ECO:0007669"/>
    <property type="project" value="UniProtKB-SubCell"/>
</dbReference>
<accession>A0AA96S2H2</accession>
<dbReference type="Pfam" id="PF00225">
    <property type="entry name" value="Kinesin"/>
    <property type="match status" value="1"/>
</dbReference>
<organism evidence="11">
    <name type="scientific">Halisarca dujardinii</name>
    <name type="common">Dujardin's slime sponge</name>
    <dbReference type="NCBI Taxonomy" id="2583056"/>
    <lineage>
        <taxon>Eukaryota</taxon>
        <taxon>Metazoa</taxon>
        <taxon>Porifera</taxon>
        <taxon>Demospongiae</taxon>
        <taxon>Verongimorpha</taxon>
        <taxon>Chondrillida</taxon>
        <taxon>Halisarcidae</taxon>
        <taxon>Halisarca</taxon>
    </lineage>
</organism>
<dbReference type="Gene3D" id="3.40.850.10">
    <property type="entry name" value="Kinesin motor domain"/>
    <property type="match status" value="1"/>
</dbReference>
<keyword evidence="4 8" id="KW-0175">Coiled coil</keyword>
<feature type="region of interest" description="Disordered" evidence="9">
    <location>
        <begin position="1819"/>
        <end position="1840"/>
    </location>
</feature>
<evidence type="ECO:0000256" key="6">
    <source>
        <dbReference type="ARBA" id="ARBA00023212"/>
    </source>
</evidence>
<protein>
    <submittedName>
        <fullName evidence="11">Centromere-associated protein E-like protein</fullName>
    </submittedName>
</protein>
<evidence type="ECO:0000256" key="8">
    <source>
        <dbReference type="SAM" id="Coils"/>
    </source>
</evidence>
<feature type="region of interest" description="Disordered" evidence="9">
    <location>
        <begin position="2411"/>
        <end position="2467"/>
    </location>
</feature>
<name>A0AA96S2H2_HALDU</name>
<feature type="coiled-coil region" evidence="8">
    <location>
        <begin position="333"/>
        <end position="383"/>
    </location>
</feature>
<comment type="similarity">
    <text evidence="7">Belongs to the TRAFAC class myosin-kinesin ATPase superfamily. Kinesin family.</text>
</comment>
<evidence type="ECO:0000256" key="5">
    <source>
        <dbReference type="ARBA" id="ARBA00023175"/>
    </source>
</evidence>
<evidence type="ECO:0000313" key="11">
    <source>
        <dbReference type="EMBL" id="WNS50088.1"/>
    </source>
</evidence>
<dbReference type="GO" id="GO:0007018">
    <property type="term" value="P:microtubule-based movement"/>
    <property type="evidence" value="ECO:0007669"/>
    <property type="project" value="InterPro"/>
</dbReference>
<dbReference type="InterPro" id="IPR027640">
    <property type="entry name" value="Kinesin-like_fam"/>
</dbReference>
<dbReference type="SUPFAM" id="SSF52540">
    <property type="entry name" value="P-loop containing nucleoside triphosphate hydrolases"/>
    <property type="match status" value="1"/>
</dbReference>
<keyword evidence="6" id="KW-0963">Cytoplasm</keyword>
<evidence type="ECO:0000256" key="9">
    <source>
        <dbReference type="SAM" id="MobiDB-lite"/>
    </source>
</evidence>
<feature type="coiled-coil region" evidence="8">
    <location>
        <begin position="544"/>
        <end position="1161"/>
    </location>
</feature>
<feature type="compositionally biased region" description="Polar residues" evidence="9">
    <location>
        <begin position="2411"/>
        <end position="2432"/>
    </location>
</feature>
<feature type="region of interest" description="Disordered" evidence="9">
    <location>
        <begin position="2125"/>
        <end position="2174"/>
    </location>
</feature>
<dbReference type="GO" id="GO:0003777">
    <property type="term" value="F:microtubule motor activity"/>
    <property type="evidence" value="ECO:0007669"/>
    <property type="project" value="InterPro"/>
</dbReference>
<dbReference type="InterPro" id="IPR019821">
    <property type="entry name" value="Kinesin_motor_CS"/>
</dbReference>
<feature type="coiled-coil region" evidence="8">
    <location>
        <begin position="1197"/>
        <end position="1810"/>
    </location>
</feature>
<dbReference type="PANTHER" id="PTHR47968:SF75">
    <property type="entry name" value="CENTROMERE-ASSOCIATED PROTEIN E"/>
    <property type="match status" value="1"/>
</dbReference>
<dbReference type="EMBL" id="OR460165">
    <property type="protein sequence ID" value="WNS50088.1"/>
    <property type="molecule type" value="mRNA"/>
</dbReference>
<dbReference type="PANTHER" id="PTHR47968">
    <property type="entry name" value="CENTROMERE PROTEIN E"/>
    <property type="match status" value="1"/>
</dbReference>
<feature type="region of interest" description="Disordered" evidence="9">
    <location>
        <begin position="2247"/>
        <end position="2280"/>
    </location>
</feature>
<keyword evidence="2 7" id="KW-0547">Nucleotide-binding</keyword>
<feature type="region of interest" description="Disordered" evidence="9">
    <location>
        <begin position="1"/>
        <end position="23"/>
    </location>
</feature>